<dbReference type="AlphaFoldDB" id="A0A0F9S5G0"/>
<evidence type="ECO:0008006" key="4">
    <source>
        <dbReference type="Google" id="ProtNLM"/>
    </source>
</evidence>
<dbReference type="EMBL" id="LAZR01000630">
    <property type="protein sequence ID" value="KKN62284.1"/>
    <property type="molecule type" value="Genomic_DNA"/>
</dbReference>
<reference evidence="3" key="1">
    <citation type="journal article" date="2015" name="Nature">
        <title>Complex archaea that bridge the gap between prokaryotes and eukaryotes.</title>
        <authorList>
            <person name="Spang A."/>
            <person name="Saw J.H."/>
            <person name="Jorgensen S.L."/>
            <person name="Zaremba-Niedzwiedzka K."/>
            <person name="Martijn J."/>
            <person name="Lind A.E."/>
            <person name="van Eijk R."/>
            <person name="Schleper C."/>
            <person name="Guy L."/>
            <person name="Ettema T.J."/>
        </authorList>
    </citation>
    <scope>NUCLEOTIDE SEQUENCE</scope>
</reference>
<dbReference type="PANTHER" id="PTHR42966:SF1">
    <property type="entry name" value="SIALIC ACID SYNTHASE"/>
    <property type="match status" value="1"/>
</dbReference>
<dbReference type="InterPro" id="IPR013096">
    <property type="entry name" value="Cupin_2"/>
</dbReference>
<dbReference type="PANTHER" id="PTHR42966">
    <property type="entry name" value="N-ACETYLNEURAMINATE SYNTHASE"/>
    <property type="match status" value="1"/>
</dbReference>
<dbReference type="Gene3D" id="3.20.20.70">
    <property type="entry name" value="Aldolase class I"/>
    <property type="match status" value="1"/>
</dbReference>
<gene>
    <name evidence="3" type="ORF">LCGC14_0513440</name>
</gene>
<dbReference type="GO" id="GO:0016051">
    <property type="term" value="P:carbohydrate biosynthetic process"/>
    <property type="evidence" value="ECO:0007669"/>
    <property type="project" value="InterPro"/>
</dbReference>
<organism evidence="3">
    <name type="scientific">marine sediment metagenome</name>
    <dbReference type="NCBI Taxonomy" id="412755"/>
    <lineage>
        <taxon>unclassified sequences</taxon>
        <taxon>metagenomes</taxon>
        <taxon>ecological metagenomes</taxon>
    </lineage>
</organism>
<dbReference type="SUPFAM" id="SSF51569">
    <property type="entry name" value="Aldolase"/>
    <property type="match status" value="1"/>
</dbReference>
<dbReference type="Gene3D" id="2.60.120.10">
    <property type="entry name" value="Jelly Rolls"/>
    <property type="match status" value="1"/>
</dbReference>
<dbReference type="GO" id="GO:0047444">
    <property type="term" value="F:N-acylneuraminate-9-phosphate synthase activity"/>
    <property type="evidence" value="ECO:0007669"/>
    <property type="project" value="TreeGrafter"/>
</dbReference>
<dbReference type="Pfam" id="PF07883">
    <property type="entry name" value="Cupin_2"/>
    <property type="match status" value="1"/>
</dbReference>
<dbReference type="Pfam" id="PF03102">
    <property type="entry name" value="NeuB"/>
    <property type="match status" value="1"/>
</dbReference>
<evidence type="ECO:0000259" key="2">
    <source>
        <dbReference type="Pfam" id="PF07883"/>
    </source>
</evidence>
<protein>
    <recommendedName>
        <fullName evidence="4">Sialic acid synthase</fullName>
    </recommendedName>
</protein>
<name>A0A0F9S5G0_9ZZZZ</name>
<evidence type="ECO:0000313" key="3">
    <source>
        <dbReference type="EMBL" id="KKN62284.1"/>
    </source>
</evidence>
<comment type="caution">
    <text evidence="3">The sequence shown here is derived from an EMBL/GenBank/DDBJ whole genome shotgun (WGS) entry which is preliminary data.</text>
</comment>
<feature type="domain" description="Cupin type-2" evidence="2">
    <location>
        <begin position="405"/>
        <end position="460"/>
    </location>
</feature>
<dbReference type="InterPro" id="IPR011051">
    <property type="entry name" value="RmlC_Cupin_sf"/>
</dbReference>
<dbReference type="InterPro" id="IPR014710">
    <property type="entry name" value="RmlC-like_jellyroll"/>
</dbReference>
<dbReference type="SUPFAM" id="SSF51182">
    <property type="entry name" value="RmlC-like cupins"/>
    <property type="match status" value="1"/>
</dbReference>
<dbReference type="InterPro" id="IPR013785">
    <property type="entry name" value="Aldolase_TIM"/>
</dbReference>
<dbReference type="Gene3D" id="3.90.1210.10">
    <property type="entry name" value="Antifreeze-like/N-acetylneuraminic acid synthase C-terminal domain"/>
    <property type="match status" value="1"/>
</dbReference>
<proteinExistence type="predicted"/>
<feature type="domain" description="PseI/NeuA/B-like" evidence="1">
    <location>
        <begin position="41"/>
        <end position="265"/>
    </location>
</feature>
<accession>A0A0F9S5G0</accession>
<sequence>MSNDKFNFDGLFTYDMANNHQGSVEHGLKIIRSIAKVSNESGIQGALKFQFRHLDTFIHPDYRESKDNKHIPRFLSTRLTPEKFEILVNEVRKNKLIPMCTPFDEESVSLISKMDIDIIKIASCSAKDWPLLEKIALTGKPIVCSTAGLNIKDIDNIVSFFDHRGVNYAIMHCVAIYPTPSEKLQLNQIEILNNRYPHITIGFSTHESPENFNAIKIAYAKGARIFERHVGVETDEIKLNAYSSTSEQIKKWINAYNEAVALCGTENRPPVNRKEEESLKSLMRGIFIINNIKKGAKIKRSDVFFAMPIQEGQLSSGEWNKDLVADKDYKKYEPIPAELSKKEITRKELIYQAIHEIKGMLNEARIVVGNEFNVELSHHYGMERFREIGATIIDCINRDYCKKLIILLPGQKHPYHYHQKKEETFQVLSGEMEVELEGKLKYMYPGDTILVQPGVWHKFKSSRGVIFEEVSTTHFTDDSFYEDKTINRMPLEQRKTKLINWGRHQFD</sequence>
<dbReference type="InterPro" id="IPR013132">
    <property type="entry name" value="PseI/NeuA/B-like_N"/>
</dbReference>
<dbReference type="InterPro" id="IPR051690">
    <property type="entry name" value="PseI-like"/>
</dbReference>
<evidence type="ECO:0000259" key="1">
    <source>
        <dbReference type="Pfam" id="PF03102"/>
    </source>
</evidence>